<comment type="cofactor">
    <cofactor evidence="1">
        <name>FAD</name>
        <dbReference type="ChEBI" id="CHEBI:57692"/>
    </cofactor>
</comment>
<dbReference type="GO" id="GO:0008812">
    <property type="term" value="F:choline dehydrogenase activity"/>
    <property type="evidence" value="ECO:0007669"/>
    <property type="project" value="UniProtKB-EC"/>
</dbReference>
<dbReference type="Pfam" id="PF05199">
    <property type="entry name" value="GMC_oxred_C"/>
    <property type="match status" value="1"/>
</dbReference>
<dbReference type="InterPro" id="IPR000172">
    <property type="entry name" value="GMC_OxRdtase_N"/>
</dbReference>
<accession>A0ABR9MHD9</accession>
<evidence type="ECO:0000256" key="3">
    <source>
        <dbReference type="ARBA" id="ARBA00022630"/>
    </source>
</evidence>
<dbReference type="Pfam" id="PF00732">
    <property type="entry name" value="GMC_oxred_N"/>
    <property type="match status" value="1"/>
</dbReference>
<evidence type="ECO:0000256" key="2">
    <source>
        <dbReference type="ARBA" id="ARBA00010790"/>
    </source>
</evidence>
<dbReference type="SUPFAM" id="SSF51905">
    <property type="entry name" value="FAD/NAD(P)-binding domain"/>
    <property type="match status" value="1"/>
</dbReference>
<comment type="similarity">
    <text evidence="2 5">Belongs to the GMC oxidoreductase family.</text>
</comment>
<dbReference type="Proteomes" id="UP000633509">
    <property type="component" value="Unassembled WGS sequence"/>
</dbReference>
<sequence length="516" mass="54772">MGSAGSYDTIVVGAGSSGSALAARLTDAGQRVLLLEAGRDYAASQLPEAWRSPNPLNAILNSDYNAFLWDGHLATRTEAQEPYLYWRGKGLGGSSTVNGQIAIRPPIEDFDEWAASGCTGWSSAEVMADFVALESDAGFGDEDYHGTAGPIPVYRAPVDTWGSVDQALRAAALASGFGWAPDVNAPGATGVSPYPINSIDRRRVSCHDAYLEPRRDNPGLTIRGDSLVDVVLFERARAVGVRLANGSAFHANQVVLSAGATASPSILMRSGIGPADDLRRLGIEVRADLPVGRGLQDHPMALIGIPLTEAASAGPADRHTNCCVRYSSGTVPGGNDMMLAALNQNALAMAAAEVRAGAGAVGVFVNRTYSRGTLKLRSADPSTQPRVALNMLSDERDIDRLEAGIRLLGDLVAHSSFAEIADGDLWRVNSSLRDALDTPGRLRDYLRASVVDTQHATSTCRMGDPNAPETVVDPRCEVLGFEGLRVVDASVFPFVPRANTHLTCVMFGEHMARRLH</sequence>
<evidence type="ECO:0000256" key="5">
    <source>
        <dbReference type="RuleBase" id="RU003968"/>
    </source>
</evidence>
<protein>
    <submittedName>
        <fullName evidence="8">Choline dehydrogenase</fullName>
        <ecNumber evidence="8">1.1.99.1</ecNumber>
    </submittedName>
</protein>
<dbReference type="EC" id="1.1.99.1" evidence="8"/>
<reference evidence="8 9" key="1">
    <citation type="submission" date="2020-10" db="EMBL/GenBank/DDBJ databases">
        <title>Sequencing the genomes of 1000 actinobacteria strains.</title>
        <authorList>
            <person name="Klenk H.-P."/>
        </authorList>
    </citation>
    <scope>NUCLEOTIDE SEQUENCE [LARGE SCALE GENOMIC DNA]</scope>
    <source>
        <strain evidence="8 9">DSM 43173</strain>
    </source>
</reference>
<keyword evidence="3 5" id="KW-0285">Flavoprotein</keyword>
<dbReference type="PROSITE" id="PS00624">
    <property type="entry name" value="GMC_OXRED_2"/>
    <property type="match status" value="1"/>
</dbReference>
<dbReference type="Gene3D" id="3.50.50.60">
    <property type="entry name" value="FAD/NAD(P)-binding domain"/>
    <property type="match status" value="1"/>
</dbReference>
<evidence type="ECO:0000259" key="7">
    <source>
        <dbReference type="PROSITE" id="PS00624"/>
    </source>
</evidence>
<evidence type="ECO:0000256" key="4">
    <source>
        <dbReference type="ARBA" id="ARBA00022827"/>
    </source>
</evidence>
<evidence type="ECO:0000259" key="6">
    <source>
        <dbReference type="PROSITE" id="PS00623"/>
    </source>
</evidence>
<evidence type="ECO:0000313" key="9">
    <source>
        <dbReference type="Proteomes" id="UP000633509"/>
    </source>
</evidence>
<dbReference type="InterPro" id="IPR036188">
    <property type="entry name" value="FAD/NAD-bd_sf"/>
</dbReference>
<evidence type="ECO:0000313" key="8">
    <source>
        <dbReference type="EMBL" id="MBE1592339.1"/>
    </source>
</evidence>
<dbReference type="InterPro" id="IPR012132">
    <property type="entry name" value="GMC_OxRdtase"/>
</dbReference>
<gene>
    <name evidence="8" type="ORF">H4W80_010597</name>
</gene>
<evidence type="ECO:0000256" key="1">
    <source>
        <dbReference type="ARBA" id="ARBA00001974"/>
    </source>
</evidence>
<feature type="domain" description="Glucose-methanol-choline oxidoreductase N-terminal" evidence="7">
    <location>
        <begin position="259"/>
        <end position="273"/>
    </location>
</feature>
<keyword evidence="4 5" id="KW-0274">FAD</keyword>
<dbReference type="RefSeq" id="WP_192791888.1">
    <property type="nucleotide sequence ID" value="NZ_JADBEK010000001.1"/>
</dbReference>
<dbReference type="SUPFAM" id="SSF54373">
    <property type="entry name" value="FAD-linked reductases, C-terminal domain"/>
    <property type="match status" value="1"/>
</dbReference>
<keyword evidence="9" id="KW-1185">Reference proteome</keyword>
<comment type="caution">
    <text evidence="8">The sequence shown here is derived from an EMBL/GenBank/DDBJ whole genome shotgun (WGS) entry which is preliminary data.</text>
</comment>
<dbReference type="Gene3D" id="3.30.410.40">
    <property type="match status" value="1"/>
</dbReference>
<dbReference type="PIRSF" id="PIRSF000137">
    <property type="entry name" value="Alcohol_oxidase"/>
    <property type="match status" value="1"/>
</dbReference>
<name>A0ABR9MHD9_9ACTN</name>
<dbReference type="PANTHER" id="PTHR11552:SF147">
    <property type="entry name" value="CHOLINE DEHYDROGENASE, MITOCHONDRIAL"/>
    <property type="match status" value="1"/>
</dbReference>
<proteinExistence type="inferred from homology"/>
<organism evidence="8 9">
    <name type="scientific">Nonomuraea angiospora</name>
    <dbReference type="NCBI Taxonomy" id="46172"/>
    <lineage>
        <taxon>Bacteria</taxon>
        <taxon>Bacillati</taxon>
        <taxon>Actinomycetota</taxon>
        <taxon>Actinomycetes</taxon>
        <taxon>Streptosporangiales</taxon>
        <taxon>Streptosporangiaceae</taxon>
        <taxon>Nonomuraea</taxon>
    </lineage>
</organism>
<dbReference type="InterPro" id="IPR007867">
    <property type="entry name" value="GMC_OxRtase_C"/>
</dbReference>
<dbReference type="EMBL" id="JADBEK010000001">
    <property type="protein sequence ID" value="MBE1592339.1"/>
    <property type="molecule type" value="Genomic_DNA"/>
</dbReference>
<dbReference type="PROSITE" id="PS00623">
    <property type="entry name" value="GMC_OXRED_1"/>
    <property type="match status" value="1"/>
</dbReference>
<keyword evidence="8" id="KW-0560">Oxidoreductase</keyword>
<feature type="domain" description="Glucose-methanol-choline oxidoreductase N-terminal" evidence="6">
    <location>
        <begin position="88"/>
        <end position="111"/>
    </location>
</feature>
<dbReference type="PANTHER" id="PTHR11552">
    <property type="entry name" value="GLUCOSE-METHANOL-CHOLINE GMC OXIDOREDUCTASE"/>
    <property type="match status" value="1"/>
</dbReference>